<evidence type="ECO:0000313" key="2">
    <source>
        <dbReference type="EMBL" id="CDS37506.1"/>
    </source>
</evidence>
<dbReference type="AlphaFoldDB" id="A0A068XZ72"/>
<name>A0A068XZ72_ECHMU</name>
<keyword evidence="3" id="KW-1185">Reference proteome</keyword>
<sequence length="93" mass="10586">MAQSLWDLAIKQSRLKAESSISAALEQSRSQVNRDSRKGRSNHTWRKINANHPDRGLMTVFPVPLTIIGSKYDMFLVPLQRLTNSLQARLILL</sequence>
<reference evidence="2" key="2">
    <citation type="submission" date="2015-11" db="EMBL/GenBank/DDBJ databases">
        <authorList>
            <person name="Zhang Y."/>
            <person name="Guo Z."/>
        </authorList>
    </citation>
    <scope>NUCLEOTIDE SEQUENCE</scope>
</reference>
<protein>
    <submittedName>
        <fullName evidence="2">Dynein intermediate chain</fullName>
    </submittedName>
</protein>
<dbReference type="OrthoDB" id="10263060at2759"/>
<evidence type="ECO:0000256" key="1">
    <source>
        <dbReference type="SAM" id="MobiDB-lite"/>
    </source>
</evidence>
<evidence type="ECO:0000313" key="3">
    <source>
        <dbReference type="Proteomes" id="UP000017246"/>
    </source>
</evidence>
<dbReference type="Proteomes" id="UP000017246">
    <property type="component" value="Unassembled WGS sequence"/>
</dbReference>
<accession>A0A068XZ72</accession>
<proteinExistence type="predicted"/>
<dbReference type="EMBL" id="LN902843">
    <property type="protein sequence ID" value="CDS37506.1"/>
    <property type="molecule type" value="Genomic_DNA"/>
</dbReference>
<gene>
    <name evidence="2" type="ORF">EmuJ_000475500</name>
</gene>
<organism evidence="2 3">
    <name type="scientific">Echinococcus multilocularis</name>
    <name type="common">Fox tapeworm</name>
    <dbReference type="NCBI Taxonomy" id="6211"/>
    <lineage>
        <taxon>Eukaryota</taxon>
        <taxon>Metazoa</taxon>
        <taxon>Spiralia</taxon>
        <taxon>Lophotrochozoa</taxon>
        <taxon>Platyhelminthes</taxon>
        <taxon>Cestoda</taxon>
        <taxon>Eucestoda</taxon>
        <taxon>Cyclophyllidea</taxon>
        <taxon>Taeniidae</taxon>
        <taxon>Echinococcus</taxon>
    </lineage>
</organism>
<feature type="region of interest" description="Disordered" evidence="1">
    <location>
        <begin position="26"/>
        <end position="50"/>
    </location>
</feature>
<reference evidence="2" key="1">
    <citation type="journal article" date="2013" name="Nature">
        <title>The genomes of four tapeworm species reveal adaptations to parasitism.</title>
        <authorList>
            <person name="Tsai I.J."/>
            <person name="Zarowiecki M."/>
            <person name="Holroyd N."/>
            <person name="Garciarrubio A."/>
            <person name="Sanchez-Flores A."/>
            <person name="Brooks K.L."/>
            <person name="Tracey A."/>
            <person name="Bobes R.J."/>
            <person name="Fragoso G."/>
            <person name="Sciutto E."/>
            <person name="Aslett M."/>
            <person name="Beasley H."/>
            <person name="Bennett H.M."/>
            <person name="Cai J."/>
            <person name="Camicia F."/>
            <person name="Clark R."/>
            <person name="Cucher M."/>
            <person name="De Silva N."/>
            <person name="Day T.A."/>
            <person name="Deplazes P."/>
            <person name="Estrada K."/>
            <person name="Fernandez C."/>
            <person name="Holland P.W."/>
            <person name="Hou J."/>
            <person name="Hu S."/>
            <person name="Huckvale T."/>
            <person name="Hung S.S."/>
            <person name="Kamenetzky L."/>
            <person name="Keane J.A."/>
            <person name="Kiss F."/>
            <person name="Koziol U."/>
            <person name="Lambert O."/>
            <person name="Liu K."/>
            <person name="Luo X."/>
            <person name="Luo Y."/>
            <person name="Macchiaroli N."/>
            <person name="Nichol S."/>
            <person name="Paps J."/>
            <person name="Parkinson J."/>
            <person name="Pouchkina-Stantcheva N."/>
            <person name="Riddiford N."/>
            <person name="Rosenzvit M."/>
            <person name="Salinas G."/>
            <person name="Wasmuth J.D."/>
            <person name="Zamanian M."/>
            <person name="Zheng Y."/>
            <person name="Cai X."/>
            <person name="Soberon X."/>
            <person name="Olson P.D."/>
            <person name="Laclette J.P."/>
            <person name="Brehm K."/>
            <person name="Berriman M."/>
            <person name="Garciarrubio A."/>
            <person name="Bobes R.J."/>
            <person name="Fragoso G."/>
            <person name="Sanchez-Flores A."/>
            <person name="Estrada K."/>
            <person name="Cevallos M.A."/>
            <person name="Morett E."/>
            <person name="Gonzalez V."/>
            <person name="Portillo T."/>
            <person name="Ochoa-Leyva A."/>
            <person name="Jose M.V."/>
            <person name="Sciutto E."/>
            <person name="Landa A."/>
            <person name="Jimenez L."/>
            <person name="Valdes V."/>
            <person name="Carrero J.C."/>
            <person name="Larralde C."/>
            <person name="Morales-Montor J."/>
            <person name="Limon-Lason J."/>
            <person name="Soberon X."/>
            <person name="Laclette J.P."/>
        </authorList>
    </citation>
    <scope>NUCLEOTIDE SEQUENCE [LARGE SCALE GENOMIC DNA]</scope>
</reference>